<evidence type="ECO:0000313" key="2">
    <source>
        <dbReference type="EMBL" id="CAG9759923.1"/>
    </source>
</evidence>
<dbReference type="Pfam" id="PF01057">
    <property type="entry name" value="Parvo_NS1"/>
    <property type="match status" value="1"/>
</dbReference>
<evidence type="ECO:0000259" key="1">
    <source>
        <dbReference type="Pfam" id="PF01057"/>
    </source>
</evidence>
<reference evidence="2" key="1">
    <citation type="submission" date="2022-01" db="EMBL/GenBank/DDBJ databases">
        <authorList>
            <person name="King R."/>
        </authorList>
    </citation>
    <scope>NUCLEOTIDE SEQUENCE</scope>
</reference>
<dbReference type="InterPro" id="IPR027417">
    <property type="entry name" value="P-loop_NTPase"/>
</dbReference>
<dbReference type="GO" id="GO:0019079">
    <property type="term" value="P:viral genome replication"/>
    <property type="evidence" value="ECO:0007669"/>
    <property type="project" value="InterPro"/>
</dbReference>
<dbReference type="SUPFAM" id="SSF52540">
    <property type="entry name" value="P-loop containing nucleoside triphosphate hydrolases"/>
    <property type="match status" value="1"/>
</dbReference>
<dbReference type="OrthoDB" id="6776179at2759"/>
<gene>
    <name evidence="2" type="ORF">CEUTPL_LOCUS659</name>
</gene>
<dbReference type="EMBL" id="OU892277">
    <property type="protein sequence ID" value="CAG9759923.1"/>
    <property type="molecule type" value="Genomic_DNA"/>
</dbReference>
<dbReference type="Gene3D" id="3.40.50.300">
    <property type="entry name" value="P-loop containing nucleotide triphosphate hydrolases"/>
    <property type="match status" value="1"/>
</dbReference>
<name>A0A9N9Q8E9_9CUCU</name>
<protein>
    <recommendedName>
        <fullName evidence="1">Parvovirus non-structural protein 1 helicase domain-containing protein</fullName>
    </recommendedName>
</protein>
<dbReference type="AlphaFoldDB" id="A0A9N9Q8E9"/>
<keyword evidence="3" id="KW-1185">Reference proteome</keyword>
<proteinExistence type="predicted"/>
<feature type="domain" description="Parvovirus non-structural protein 1 helicase" evidence="1">
    <location>
        <begin position="120"/>
        <end position="232"/>
    </location>
</feature>
<organism evidence="2 3">
    <name type="scientific">Ceutorhynchus assimilis</name>
    <name type="common">cabbage seed weevil</name>
    <dbReference type="NCBI Taxonomy" id="467358"/>
    <lineage>
        <taxon>Eukaryota</taxon>
        <taxon>Metazoa</taxon>
        <taxon>Ecdysozoa</taxon>
        <taxon>Arthropoda</taxon>
        <taxon>Hexapoda</taxon>
        <taxon>Insecta</taxon>
        <taxon>Pterygota</taxon>
        <taxon>Neoptera</taxon>
        <taxon>Endopterygota</taxon>
        <taxon>Coleoptera</taxon>
        <taxon>Polyphaga</taxon>
        <taxon>Cucujiformia</taxon>
        <taxon>Curculionidae</taxon>
        <taxon>Ceutorhynchinae</taxon>
        <taxon>Ceutorhynchus</taxon>
    </lineage>
</organism>
<dbReference type="InterPro" id="IPR001257">
    <property type="entry name" value="Parvovirus_NS1_helicase"/>
</dbReference>
<evidence type="ECO:0000313" key="3">
    <source>
        <dbReference type="Proteomes" id="UP001152799"/>
    </source>
</evidence>
<sequence length="289" mass="33622">MGEELFTVKSPGECGFNLVKLEIYPFADVVNLDKAQWWMKATIRSSILTSSPVDPLQMQVDKKTTMEIKLLFANALYNAPNSNISVYYYNLEESINIMNAMLLYQFDNNLEAIRQFLNDLLNVCDRKLPKTNSFFLLSEPNAGKNFFMEAVCSYYISVGVISNFNRYNSFPTMECRNKRILFWDELTAGPSVFEALKALFAGTTLNVKVKYEDDQPIFRTPVIITSNNDIFRKDSAFRTRMKRYRWKACDDLKHLTKFPYPMAWAGLLEKYHCFDGILYQELQEFIDVL</sequence>
<accession>A0A9N9Q8E9</accession>
<dbReference type="Proteomes" id="UP001152799">
    <property type="component" value="Chromosome 1"/>
</dbReference>